<dbReference type="NCBIfam" id="TIGR04131">
    <property type="entry name" value="Bac_Flav_CTERM"/>
    <property type="match status" value="1"/>
</dbReference>
<dbReference type="PANTHER" id="PTHR35580:SF1">
    <property type="entry name" value="PHYTASE-LIKE DOMAIN-CONTAINING PROTEIN"/>
    <property type="match status" value="1"/>
</dbReference>
<reference evidence="2 3" key="1">
    <citation type="submission" date="2017-06" db="EMBL/GenBank/DDBJ databases">
        <title>Raineya orbicola gen. nov., sp. nov. a slightly thermophilic bacterium of the phylum Bacteroidetes and the description of Raineyaceae fam. nov.</title>
        <authorList>
            <person name="Albuquerque L."/>
            <person name="Polonia A.R.M."/>
            <person name="Barroso C."/>
            <person name="Froufe H.J.C."/>
            <person name="Lage O."/>
            <person name="Lobo-Da-Cunha A."/>
            <person name="Egas C."/>
            <person name="Da Costa M.S."/>
        </authorList>
    </citation>
    <scope>NUCLEOTIDE SEQUENCE [LARGE SCALE GENOMIC DNA]</scope>
    <source>
        <strain evidence="2 3">SPSPC-11</strain>
    </source>
</reference>
<dbReference type="SUPFAM" id="SSF49299">
    <property type="entry name" value="PKD domain"/>
    <property type="match status" value="1"/>
</dbReference>
<dbReference type="EMBL" id="NKXO01000005">
    <property type="protein sequence ID" value="PKQ70512.1"/>
    <property type="molecule type" value="Genomic_DNA"/>
</dbReference>
<accession>A0A2N3IJL1</accession>
<gene>
    <name evidence="2" type="ORF">Rain11_0432</name>
</gene>
<dbReference type="InterPro" id="IPR013783">
    <property type="entry name" value="Ig-like_fold"/>
</dbReference>
<dbReference type="RefSeq" id="WP_101357698.1">
    <property type="nucleotide sequence ID" value="NZ_NKXO01000005.1"/>
</dbReference>
<dbReference type="PANTHER" id="PTHR35580">
    <property type="entry name" value="CELL SURFACE GLYCOPROTEIN (S-LAYER PROTEIN)-LIKE PROTEIN"/>
    <property type="match status" value="1"/>
</dbReference>
<dbReference type="Pfam" id="PF25778">
    <property type="entry name" value="DUF7948"/>
    <property type="match status" value="1"/>
</dbReference>
<proteinExistence type="predicted"/>
<evidence type="ECO:0000259" key="1">
    <source>
        <dbReference type="Pfam" id="PF25778"/>
    </source>
</evidence>
<dbReference type="Gene3D" id="2.60.40.10">
    <property type="entry name" value="Immunoglobulins"/>
    <property type="match status" value="1"/>
</dbReference>
<dbReference type="OrthoDB" id="1652165at2"/>
<dbReference type="AlphaFoldDB" id="A0A2N3IJL1"/>
<keyword evidence="3" id="KW-1185">Reference proteome</keyword>
<dbReference type="Pfam" id="PF13585">
    <property type="entry name" value="CHU_C"/>
    <property type="match status" value="1"/>
</dbReference>
<evidence type="ECO:0000313" key="2">
    <source>
        <dbReference type="EMBL" id="PKQ70512.1"/>
    </source>
</evidence>
<feature type="domain" description="DUF7948" evidence="1">
    <location>
        <begin position="39"/>
        <end position="253"/>
    </location>
</feature>
<evidence type="ECO:0000313" key="3">
    <source>
        <dbReference type="Proteomes" id="UP000233387"/>
    </source>
</evidence>
<dbReference type="InterPro" id="IPR026341">
    <property type="entry name" value="T9SS_type_B"/>
</dbReference>
<comment type="caution">
    <text evidence="2">The sequence shown here is derived from an EMBL/GenBank/DDBJ whole genome shotgun (WGS) entry which is preliminary data.</text>
</comment>
<name>A0A2N3IJL1_9BACT</name>
<dbReference type="InterPro" id="IPR052918">
    <property type="entry name" value="Motility_Chemotaxis_Reg"/>
</dbReference>
<protein>
    <submittedName>
        <fullName evidence="2">Gliding motility-associated C-terminal domain</fullName>
    </submittedName>
</protein>
<organism evidence="2 3">
    <name type="scientific">Raineya orbicola</name>
    <dbReference type="NCBI Taxonomy" id="2016530"/>
    <lineage>
        <taxon>Bacteria</taxon>
        <taxon>Pseudomonadati</taxon>
        <taxon>Bacteroidota</taxon>
        <taxon>Cytophagia</taxon>
        <taxon>Cytophagales</taxon>
        <taxon>Raineyaceae</taxon>
        <taxon>Raineya</taxon>
    </lineage>
</organism>
<dbReference type="InterPro" id="IPR035986">
    <property type="entry name" value="PKD_dom_sf"/>
</dbReference>
<dbReference type="Proteomes" id="UP000233387">
    <property type="component" value="Unassembled WGS sequence"/>
</dbReference>
<dbReference type="InterPro" id="IPR057708">
    <property type="entry name" value="DUF7948"/>
</dbReference>
<sequence length="1072" mass="117407">MKHKYLLIFLWGGIVGNIFAQKKQTPIKNLEVAPAQISFVENKGQWYKDIQLRAEIPSGFLDVQNGSLQYFFYDEQSVHKRYHQEHPEDINPDAEIRFHSFVVKFLGASPVQAKPTEIQPTKYNYYLGNDKKFWADQCNAYKKVLFEGIYPNISYHLFSKGNSLKYEFHLEPNANPRLIQMQYEYALGLEILPDGSLEIKTTLGSIYEKKPYSYQIIKGKEVEVPTKFVLNGNIVSFEFPQGYNKKYPLVIDPGIVFATYSGATASNYGNTACFDEAGHLYSGSTSFGPGMRSGSPTPTNVGSLGGSINIRLYKYNPTGTTLLYVTFVGGNQNEIPHSLVVDNDNRLYAFGATGSTDFPITFGPTFQGGTSASVTASTYSNGTDMYIVKLNADGSLNRARMLGGSGNEAIKANSLAWTINNYGDGSRGDIYVDSNNDIFVATNTTSNTIAGVTGTLQGGQDALLLKFDDNLNLVFGRYFGGNNLDLALSVKTNTSGEIFIGGGTRSTDLPNATGLHTAAFGNDDGFLAKFDSNGNLIRSTYLGTAQADMVFFIDLDTDGNAYAYGQSLNATYPIAPASVYNNGNSGQFIHKLNGDLTVSGWSTRVGNGNGTYNLSPTAFLVDICGNIYIAGYGGWSSIPNVTGSPVTPDAFKSTTDGRDFYLAVYRPNMVGLLYATFVGGSSSGEHVDGGTSRFAKDGTVYHAVCSNSGFLTTTGVWQPTIASGAGWDCAVFKFQTNINADFTMQDPSSNTTIIGGGTSCSALVNFVFPPNVTEFDSFEWTIYDIGGNILYTNTTQQNFSYTFASSGNYKVRLFVTSCNKTAQKVQDLVISIPNFQAPNDATICKFNSVQLVASGAKTYKWTPATGLSNPNIANPIASPLQTTTYTLEMKDDNCTVRKQVKVTVIQAEPVNFDFQLVKDCNTPYRVKLNLVNVDTLKFKQFRWSMGEGTTYTGTNPPEHAYLIPDREYTITLVGVNLNDCETKVEKKVYVPKPPIFPPNVITPNGDGVNDVFEVAEAGSKIKIWNRWGKLIFQSDNYKKEWGDGKEVMSGTYYYHLESPSGVNCSGWLQVMK</sequence>